<protein>
    <submittedName>
        <fullName evidence="1">Uncharacterized protein</fullName>
    </submittedName>
</protein>
<dbReference type="Proteomes" id="UP000277204">
    <property type="component" value="Unassembled WGS sequence"/>
</dbReference>
<dbReference type="EMBL" id="UZAI01003136">
    <property type="protein sequence ID" value="VDO77417.1"/>
    <property type="molecule type" value="Genomic_DNA"/>
</dbReference>
<evidence type="ECO:0000313" key="1">
    <source>
        <dbReference type="EMBL" id="VDO77417.1"/>
    </source>
</evidence>
<keyword evidence="2" id="KW-1185">Reference proteome</keyword>
<gene>
    <name evidence="1" type="ORF">SMRZ_LOCUS7645</name>
</gene>
<sequence length="54" mass="6113">MIHDNVLLNGEKNGSQMKARNVYDLYDRYDVSYGLNKLVTFQTLNLSGFGADVN</sequence>
<dbReference type="AlphaFoldDB" id="A0A183LV22"/>
<accession>A0A183LV22</accession>
<name>A0A183LV22_9TREM</name>
<reference evidence="1 2" key="1">
    <citation type="submission" date="2018-11" db="EMBL/GenBank/DDBJ databases">
        <authorList>
            <consortium name="Pathogen Informatics"/>
        </authorList>
    </citation>
    <scope>NUCLEOTIDE SEQUENCE [LARGE SCALE GENOMIC DNA]</scope>
    <source>
        <strain evidence="1 2">Zambia</strain>
    </source>
</reference>
<organism evidence="1 2">
    <name type="scientific">Schistosoma margrebowiei</name>
    <dbReference type="NCBI Taxonomy" id="48269"/>
    <lineage>
        <taxon>Eukaryota</taxon>
        <taxon>Metazoa</taxon>
        <taxon>Spiralia</taxon>
        <taxon>Lophotrochozoa</taxon>
        <taxon>Platyhelminthes</taxon>
        <taxon>Trematoda</taxon>
        <taxon>Digenea</taxon>
        <taxon>Strigeidida</taxon>
        <taxon>Schistosomatoidea</taxon>
        <taxon>Schistosomatidae</taxon>
        <taxon>Schistosoma</taxon>
    </lineage>
</organism>
<proteinExistence type="predicted"/>
<evidence type="ECO:0000313" key="2">
    <source>
        <dbReference type="Proteomes" id="UP000277204"/>
    </source>
</evidence>